<protein>
    <submittedName>
        <fullName evidence="1">Uncharacterized protein</fullName>
    </submittedName>
</protein>
<accession>A0ABY4PLE2</accession>
<sequence length="178" mass="18882">MELSNLTKLASDEAVLKALADAVAARLRAVRTDMQEALDATGGVRQVAATLPDGTEVAKISLTDPKAEAVVTDPDAFRDWVVKNAPSEISRRVVTEVRDSYKALLLNQMTAAGRPEICDTETGVLETVPGVEVRATRARSHSVRFAKAGKDAIGKAWRNGELAADLMPQLDAGDGDAA</sequence>
<reference evidence="1 2" key="1">
    <citation type="submission" date="2022-05" db="EMBL/GenBank/DDBJ databases">
        <authorList>
            <person name="Zhou X."/>
            <person name="Li K."/>
            <person name="Man Y."/>
        </authorList>
    </citation>
    <scope>NUCLEOTIDE SEQUENCE [LARGE SCALE GENOMIC DNA]</scope>
    <source>
        <strain evidence="1 2">MS405</strain>
    </source>
</reference>
<dbReference type="RefSeq" id="WP_249585927.1">
    <property type="nucleotide sequence ID" value="NZ_BAAAQL010000002.1"/>
</dbReference>
<dbReference type="EMBL" id="CP097289">
    <property type="protein sequence ID" value="UQT54431.1"/>
    <property type="molecule type" value="Genomic_DNA"/>
</dbReference>
<gene>
    <name evidence="1" type="ORF">M4V62_04615</name>
</gene>
<dbReference type="Proteomes" id="UP000829992">
    <property type="component" value="Chromosome"/>
</dbReference>
<name>A0ABY4PLE2_9ACTN</name>
<evidence type="ECO:0000313" key="1">
    <source>
        <dbReference type="EMBL" id="UQT54431.1"/>
    </source>
</evidence>
<keyword evidence="2" id="KW-1185">Reference proteome</keyword>
<organism evidence="1 2">
    <name type="scientific">Streptomyces durmitorensis</name>
    <dbReference type="NCBI Taxonomy" id="319947"/>
    <lineage>
        <taxon>Bacteria</taxon>
        <taxon>Bacillati</taxon>
        <taxon>Actinomycetota</taxon>
        <taxon>Actinomycetes</taxon>
        <taxon>Kitasatosporales</taxon>
        <taxon>Streptomycetaceae</taxon>
        <taxon>Streptomyces</taxon>
    </lineage>
</organism>
<evidence type="ECO:0000313" key="2">
    <source>
        <dbReference type="Proteomes" id="UP000829992"/>
    </source>
</evidence>
<proteinExistence type="predicted"/>